<dbReference type="KEGG" id="satk:SA2016_4004"/>
<keyword evidence="4 10" id="KW-0816">Tricarboxylic acid cycle</keyword>
<evidence type="ECO:0000256" key="8">
    <source>
        <dbReference type="ARBA" id="ARBA00023097"/>
    </source>
</evidence>
<feature type="domain" description="Malate synthase C-terminal" evidence="17">
    <location>
        <begin position="591"/>
        <end position="671"/>
    </location>
</feature>
<dbReference type="InterPro" id="IPR011076">
    <property type="entry name" value="Malate_synth_sf"/>
</dbReference>
<feature type="domain" description="Malate synthase TIM barrel" evidence="14">
    <location>
        <begin position="336"/>
        <end position="577"/>
    </location>
</feature>
<dbReference type="STRING" id="37927.SA2016_4004"/>
<dbReference type="GO" id="GO:0004474">
    <property type="term" value="F:malate synthase activity"/>
    <property type="evidence" value="ECO:0007669"/>
    <property type="project" value="UniProtKB-UniRule"/>
</dbReference>
<keyword evidence="5 10" id="KW-0808">Transferase</keyword>
<feature type="binding site" evidence="10">
    <location>
        <position position="459"/>
    </location>
    <ligand>
        <name>Mg(2+)</name>
        <dbReference type="ChEBI" id="CHEBI:18420"/>
    </ligand>
</feature>
<dbReference type="Pfam" id="PF20659">
    <property type="entry name" value="MS_C"/>
    <property type="match status" value="1"/>
</dbReference>
<dbReference type="InterPro" id="IPR046363">
    <property type="entry name" value="MS_N_TIM-barrel_dom"/>
</dbReference>
<keyword evidence="6 10" id="KW-0479">Metal-binding</keyword>
<keyword evidence="2 10" id="KW-0329">Glyoxylate bypass</keyword>
<comment type="catalytic activity">
    <reaction evidence="9 10 13">
        <text>glyoxylate + acetyl-CoA + H2O = (S)-malate + CoA + H(+)</text>
        <dbReference type="Rhea" id="RHEA:18181"/>
        <dbReference type="ChEBI" id="CHEBI:15377"/>
        <dbReference type="ChEBI" id="CHEBI:15378"/>
        <dbReference type="ChEBI" id="CHEBI:15589"/>
        <dbReference type="ChEBI" id="CHEBI:36655"/>
        <dbReference type="ChEBI" id="CHEBI:57287"/>
        <dbReference type="ChEBI" id="CHEBI:57288"/>
        <dbReference type="EC" id="2.3.3.9"/>
    </reaction>
</comment>
<feature type="modified residue" description="Cysteine sulfenic acid (-SOH)" evidence="10">
    <location>
        <position position="616"/>
    </location>
</feature>
<evidence type="ECO:0000256" key="6">
    <source>
        <dbReference type="ARBA" id="ARBA00022723"/>
    </source>
</evidence>
<evidence type="ECO:0000313" key="18">
    <source>
        <dbReference type="EMBL" id="AMM34658.1"/>
    </source>
</evidence>
<dbReference type="EMBL" id="CP014518">
    <property type="protein sequence ID" value="AMM34658.1"/>
    <property type="molecule type" value="Genomic_DNA"/>
</dbReference>
<evidence type="ECO:0000256" key="2">
    <source>
        <dbReference type="ARBA" id="ARBA00022435"/>
    </source>
</evidence>
<feature type="active site" description="Proton acceptor" evidence="10 12">
    <location>
        <position position="339"/>
    </location>
</feature>
<evidence type="ECO:0000256" key="3">
    <source>
        <dbReference type="ARBA" id="ARBA00022490"/>
    </source>
</evidence>
<dbReference type="PANTHER" id="PTHR42739">
    <property type="entry name" value="MALATE SYNTHASE G"/>
    <property type="match status" value="1"/>
</dbReference>
<dbReference type="PANTHER" id="PTHR42739:SF1">
    <property type="entry name" value="MALATE SYNTHASE G"/>
    <property type="match status" value="1"/>
</dbReference>
<feature type="binding site" evidence="10">
    <location>
        <position position="312"/>
    </location>
    <ligand>
        <name>acetyl-CoA</name>
        <dbReference type="ChEBI" id="CHEBI:57288"/>
    </ligand>
</feature>
<comment type="function">
    <text evidence="10">Involved in the glycolate utilization. Catalyzes the condensation and subsequent hydrolysis of acetyl-coenzyme A (acetyl-CoA) and glyoxylate to form malate and CoA.</text>
</comment>
<keyword evidence="19" id="KW-1185">Reference proteome</keyword>
<dbReference type="AlphaFoldDB" id="A0A127A588"/>
<evidence type="ECO:0000256" key="5">
    <source>
        <dbReference type="ARBA" id="ARBA00022679"/>
    </source>
</evidence>
<keyword evidence="3 10" id="KW-0963">Cytoplasm</keyword>
<evidence type="ECO:0000259" key="16">
    <source>
        <dbReference type="Pfam" id="PF20658"/>
    </source>
</evidence>
<accession>A0A127A588</accession>
<evidence type="ECO:0000256" key="1">
    <source>
        <dbReference type="ARBA" id="ARBA00001946"/>
    </source>
</evidence>
<dbReference type="EC" id="2.3.3.9" evidence="10 11"/>
<feature type="binding site" evidence="10">
    <location>
        <position position="339"/>
    </location>
    <ligand>
        <name>glyoxylate</name>
        <dbReference type="ChEBI" id="CHEBI:36655"/>
    </ligand>
</feature>
<feature type="binding site" evidence="10">
    <location>
        <position position="431"/>
    </location>
    <ligand>
        <name>Mg(2+)</name>
        <dbReference type="ChEBI" id="CHEBI:18420"/>
    </ligand>
</feature>
<dbReference type="Pfam" id="PF20658">
    <property type="entry name" value="MSG_insertion"/>
    <property type="match status" value="1"/>
</dbReference>
<comment type="pathway">
    <text evidence="10 13">Carbohydrate metabolism; glyoxylate cycle; (S)-malate from isocitrate: step 2/2.</text>
</comment>
<comment type="subcellular location">
    <subcellularLocation>
        <location evidence="10 13">Cytoplasm</location>
    </subcellularLocation>
</comment>
<dbReference type="InterPro" id="IPR044856">
    <property type="entry name" value="Malate_synth_C_sf"/>
</dbReference>
<dbReference type="InterPro" id="IPR048357">
    <property type="entry name" value="MSG_insertion"/>
</dbReference>
<feature type="binding site" evidence="10">
    <location>
        <begin position="125"/>
        <end position="126"/>
    </location>
    <ligand>
        <name>acetyl-CoA</name>
        <dbReference type="ChEBI" id="CHEBI:57288"/>
    </ligand>
</feature>
<feature type="binding site" evidence="10">
    <location>
        <position position="540"/>
    </location>
    <ligand>
        <name>acetyl-CoA</name>
        <dbReference type="ChEBI" id="CHEBI:57288"/>
    </ligand>
</feature>
<dbReference type="UniPathway" id="UPA00703">
    <property type="reaction ID" value="UER00720"/>
</dbReference>
<feature type="binding site" evidence="10">
    <location>
        <position position="275"/>
    </location>
    <ligand>
        <name>acetyl-CoA</name>
        <dbReference type="ChEBI" id="CHEBI:57288"/>
    </ligand>
</feature>
<evidence type="ECO:0000256" key="10">
    <source>
        <dbReference type="HAMAP-Rule" id="MF_00641"/>
    </source>
</evidence>
<comment type="cofactor">
    <cofactor evidence="1 10">
        <name>Mg(2+)</name>
        <dbReference type="ChEBI" id="CHEBI:18420"/>
    </cofactor>
</comment>
<organism evidence="18 19">
    <name type="scientific">Sinomonas atrocyanea</name>
    <dbReference type="NCBI Taxonomy" id="37927"/>
    <lineage>
        <taxon>Bacteria</taxon>
        <taxon>Bacillati</taxon>
        <taxon>Actinomycetota</taxon>
        <taxon>Actinomycetes</taxon>
        <taxon>Micrococcales</taxon>
        <taxon>Micrococcaceae</taxon>
        <taxon>Sinomonas</taxon>
    </lineage>
</organism>
<dbReference type="InterPro" id="IPR006253">
    <property type="entry name" value="Malate_synthG"/>
</dbReference>
<comment type="similarity">
    <text evidence="10 13">Belongs to the malate synthase family. GlcB subfamily.</text>
</comment>
<dbReference type="NCBIfam" id="TIGR01345">
    <property type="entry name" value="malate_syn_G"/>
    <property type="match status" value="1"/>
</dbReference>
<feature type="domain" description="Malate synthase N-terminal" evidence="15">
    <location>
        <begin position="18"/>
        <end position="70"/>
    </location>
</feature>
<dbReference type="Gene3D" id="1.20.1220.12">
    <property type="entry name" value="Malate synthase, domain III"/>
    <property type="match status" value="1"/>
</dbReference>
<dbReference type="GO" id="GO:0000287">
    <property type="term" value="F:magnesium ion binding"/>
    <property type="evidence" value="ECO:0007669"/>
    <property type="project" value="TreeGrafter"/>
</dbReference>
<dbReference type="HAMAP" id="MF_00641">
    <property type="entry name" value="Malate_synth_G"/>
    <property type="match status" value="1"/>
</dbReference>
<dbReference type="GO" id="GO:0005829">
    <property type="term" value="C:cytosol"/>
    <property type="evidence" value="ECO:0007669"/>
    <property type="project" value="TreeGrafter"/>
</dbReference>
<dbReference type="InterPro" id="IPR001465">
    <property type="entry name" value="Malate_synthase_TIM"/>
</dbReference>
<feature type="binding site" evidence="10">
    <location>
        <position position="431"/>
    </location>
    <ligand>
        <name>glyoxylate</name>
        <dbReference type="ChEBI" id="CHEBI:36655"/>
    </ligand>
</feature>
<dbReference type="GO" id="GO:0006097">
    <property type="term" value="P:glyoxylate cycle"/>
    <property type="evidence" value="ECO:0007669"/>
    <property type="project" value="UniProtKB-UniRule"/>
</dbReference>
<dbReference type="RefSeq" id="WP_066501591.1">
    <property type="nucleotide sequence ID" value="NZ_BJMO01000063.1"/>
</dbReference>
<keyword evidence="8 10" id="KW-0558">Oxidation</keyword>
<feature type="active site" description="Proton donor" evidence="10 12">
    <location>
        <position position="630"/>
    </location>
</feature>
<keyword evidence="7 10" id="KW-0460">Magnesium</keyword>
<evidence type="ECO:0000256" key="13">
    <source>
        <dbReference type="RuleBase" id="RU003572"/>
    </source>
</evidence>
<dbReference type="NCBIfam" id="NF002825">
    <property type="entry name" value="PRK02999.1"/>
    <property type="match status" value="1"/>
</dbReference>
<dbReference type="Gene3D" id="3.20.20.360">
    <property type="entry name" value="Malate synthase, domain 3"/>
    <property type="match status" value="2"/>
</dbReference>
<protein>
    <recommendedName>
        <fullName evidence="10 11">Malate synthase G</fullName>
        <ecNumber evidence="10 11">2.3.3.9</ecNumber>
    </recommendedName>
</protein>
<evidence type="ECO:0000256" key="12">
    <source>
        <dbReference type="PIRSR" id="PIRSR601465-50"/>
    </source>
</evidence>
<dbReference type="SUPFAM" id="SSF51645">
    <property type="entry name" value="Malate synthase G"/>
    <property type="match status" value="1"/>
</dbReference>
<dbReference type="OrthoDB" id="9762054at2"/>
<evidence type="ECO:0000259" key="14">
    <source>
        <dbReference type="Pfam" id="PF01274"/>
    </source>
</evidence>
<comment type="subunit">
    <text evidence="10">Monomer.</text>
</comment>
<evidence type="ECO:0000256" key="11">
    <source>
        <dbReference type="NCBIfam" id="TIGR01345"/>
    </source>
</evidence>
<feature type="binding site" evidence="10">
    <location>
        <position position="118"/>
    </location>
    <ligand>
        <name>acetyl-CoA</name>
        <dbReference type="ChEBI" id="CHEBI:57288"/>
    </ligand>
</feature>
<gene>
    <name evidence="10" type="primary">glcB</name>
    <name evidence="18" type="ORF">SA2016_4004</name>
</gene>
<evidence type="ECO:0000256" key="4">
    <source>
        <dbReference type="ARBA" id="ARBA00022532"/>
    </source>
</evidence>
<dbReference type="InterPro" id="IPR048355">
    <property type="entry name" value="MS_C"/>
</dbReference>
<dbReference type="Pfam" id="PF01274">
    <property type="entry name" value="MS_TIM-barrel"/>
    <property type="match status" value="1"/>
</dbReference>
<evidence type="ECO:0000313" key="19">
    <source>
        <dbReference type="Proteomes" id="UP000070134"/>
    </source>
</evidence>
<dbReference type="PATRIC" id="fig|37927.3.peg.4106"/>
<comment type="caution">
    <text evidence="10">Lacks conserved residue(s) required for the propagation of feature annotation.</text>
</comment>
<evidence type="ECO:0000256" key="7">
    <source>
        <dbReference type="ARBA" id="ARBA00022842"/>
    </source>
</evidence>
<dbReference type="InterPro" id="IPR048356">
    <property type="entry name" value="MS_N"/>
</dbReference>
<sequence>MTDRIDLHGLRVAEALHAFVRDEALPGTGIEEDAFWSGAAALIEEFSPRVAELLATRDRIQAQIDEFHRSAGEGGIDQDAYEAFLRSIGYLVDEPGDFSISTERVDPEIASLSGPQLVVPLLNARFAANAANARWGSLYDAFYGADVIDEAEGRERGGDYNPVRGEAVIAKARQLLDEAVPLAHGSHADVTAYRIEAGALVAETAQGETGLAEPAQFVGHRGEAAAPEAILLAHHGLHLEIQVDRSHPIGSTDAAGVKDVVLEAALTTIMDLEDSVAAVDAEDKVSGYRNWLRLMQGTLTADVSKGGRTFSRRLNPDRVYTAPDGSEVTLPGRSLLLIRQVGHLMTSDAVLDAAGNPVPEEILDALFTGLGSVHDLRGPHAGGNSRAGSVYIVKPKMHGPEEVAVACALLAGAESVLGLEPRTLKIGIMDEERRTSANLKACIFQARDRVVFINTGFLDRTGDEIHTSMLAGPMVRKADMRSTSWIKAYEDSNVDIGLECGFRGRAQIGKGMWAAPDNLKDMLEQKVAHPLAGANCAWVPSPTAATLHAIHYHQVDVDARQAELGTGRRSTLRQLLTIPLGDPSGWDEEARRNELDNNIQSTLGYVVRWVSSGVGCSKVPDIEGTPLMEDRATCRISSQHISNWLLHGIITEEQVEDSLRRMAAVVDEQNAGDPGYVPMAPSFDSEAFLAARELVLEGASQPSGYTEPILHRRREAQKQAEGLVRSAS</sequence>
<dbReference type="GO" id="GO:0009436">
    <property type="term" value="P:glyoxylate catabolic process"/>
    <property type="evidence" value="ECO:0007669"/>
    <property type="project" value="TreeGrafter"/>
</dbReference>
<proteinExistence type="inferred from homology"/>
<feature type="domain" description="Malate synthase G alpha-beta insertion" evidence="16">
    <location>
        <begin position="160"/>
        <end position="234"/>
    </location>
</feature>
<name>A0A127A588_9MICC</name>
<feature type="binding site" evidence="10">
    <location>
        <begin position="456"/>
        <end position="459"/>
    </location>
    <ligand>
        <name>glyoxylate</name>
        <dbReference type="ChEBI" id="CHEBI:36655"/>
    </ligand>
</feature>
<evidence type="ECO:0000259" key="17">
    <source>
        <dbReference type="Pfam" id="PF20659"/>
    </source>
</evidence>
<evidence type="ECO:0000256" key="9">
    <source>
        <dbReference type="ARBA" id="ARBA00047918"/>
    </source>
</evidence>
<dbReference type="Pfam" id="PF20656">
    <property type="entry name" value="MS_N"/>
    <property type="match status" value="1"/>
</dbReference>
<dbReference type="Proteomes" id="UP000070134">
    <property type="component" value="Chromosome"/>
</dbReference>
<reference evidence="18 19" key="1">
    <citation type="submission" date="2016-02" db="EMBL/GenBank/DDBJ databases">
        <title>Complete genome of Sinomonas atrocyanea KCTC 3377.</title>
        <authorList>
            <person name="Kim K.M."/>
        </authorList>
    </citation>
    <scope>NUCLEOTIDE SEQUENCE [LARGE SCALE GENOMIC DNA]</scope>
    <source>
        <strain evidence="18 19">KCTC 3377</strain>
    </source>
</reference>
<evidence type="ECO:0000259" key="15">
    <source>
        <dbReference type="Pfam" id="PF20656"/>
    </source>
</evidence>
<dbReference type="GO" id="GO:0006099">
    <property type="term" value="P:tricarboxylic acid cycle"/>
    <property type="evidence" value="ECO:0007669"/>
    <property type="project" value="UniProtKB-KW"/>
</dbReference>